<dbReference type="InterPro" id="IPR036390">
    <property type="entry name" value="WH_DNA-bd_sf"/>
</dbReference>
<dbReference type="Pfam" id="PF13545">
    <property type="entry name" value="HTH_Crp_2"/>
    <property type="match status" value="1"/>
</dbReference>
<dbReference type="InterPro" id="IPR012318">
    <property type="entry name" value="HTH_CRP"/>
</dbReference>
<proteinExistence type="predicted"/>
<keyword evidence="1" id="KW-0805">Transcription regulation</keyword>
<dbReference type="Gene3D" id="2.60.120.10">
    <property type="entry name" value="Jelly Rolls"/>
    <property type="match status" value="1"/>
</dbReference>
<organism evidence="5 6">
    <name type="scientific">Seongchinamella sediminis</name>
    <dbReference type="NCBI Taxonomy" id="2283635"/>
    <lineage>
        <taxon>Bacteria</taxon>
        <taxon>Pseudomonadati</taxon>
        <taxon>Pseudomonadota</taxon>
        <taxon>Gammaproteobacteria</taxon>
        <taxon>Cellvibrionales</taxon>
        <taxon>Halieaceae</taxon>
        <taxon>Seongchinamella</taxon>
    </lineage>
</organism>
<name>A0A3L7DWS2_9GAMM</name>
<evidence type="ECO:0000259" key="4">
    <source>
        <dbReference type="PROSITE" id="PS51063"/>
    </source>
</evidence>
<evidence type="ECO:0000256" key="1">
    <source>
        <dbReference type="ARBA" id="ARBA00023015"/>
    </source>
</evidence>
<protein>
    <submittedName>
        <fullName evidence="5">Crp/Fnr family transcriptional regulator</fullName>
    </submittedName>
</protein>
<dbReference type="InterPro" id="IPR014710">
    <property type="entry name" value="RmlC-like_jellyroll"/>
</dbReference>
<evidence type="ECO:0000313" key="6">
    <source>
        <dbReference type="Proteomes" id="UP000265509"/>
    </source>
</evidence>
<accession>A0A3L7DWS2</accession>
<comment type="caution">
    <text evidence="5">The sequence shown here is derived from an EMBL/GenBank/DDBJ whole genome shotgun (WGS) entry which is preliminary data.</text>
</comment>
<keyword evidence="3" id="KW-0804">Transcription</keyword>
<feature type="domain" description="HTH crp-type" evidence="4">
    <location>
        <begin position="145"/>
        <end position="211"/>
    </location>
</feature>
<dbReference type="EMBL" id="QRAN01000037">
    <property type="protein sequence ID" value="RLQ20242.1"/>
    <property type="molecule type" value="Genomic_DNA"/>
</dbReference>
<dbReference type="SUPFAM" id="SSF51206">
    <property type="entry name" value="cAMP-binding domain-like"/>
    <property type="match status" value="1"/>
</dbReference>
<dbReference type="GO" id="GO:0005829">
    <property type="term" value="C:cytosol"/>
    <property type="evidence" value="ECO:0007669"/>
    <property type="project" value="TreeGrafter"/>
</dbReference>
<dbReference type="PROSITE" id="PS51063">
    <property type="entry name" value="HTH_CRP_2"/>
    <property type="match status" value="1"/>
</dbReference>
<keyword evidence="2" id="KW-0238">DNA-binding</keyword>
<dbReference type="InterPro" id="IPR050397">
    <property type="entry name" value="Env_Response_Regulators"/>
</dbReference>
<dbReference type="Proteomes" id="UP000265509">
    <property type="component" value="Unassembled WGS sequence"/>
</dbReference>
<dbReference type="GO" id="GO:0003677">
    <property type="term" value="F:DNA binding"/>
    <property type="evidence" value="ECO:0007669"/>
    <property type="project" value="UniProtKB-KW"/>
</dbReference>
<dbReference type="PANTHER" id="PTHR24567">
    <property type="entry name" value="CRP FAMILY TRANSCRIPTIONAL REGULATORY PROTEIN"/>
    <property type="match status" value="1"/>
</dbReference>
<reference evidence="5 6" key="1">
    <citation type="submission" date="2018-07" db="EMBL/GenBank/DDBJ databases">
        <title>Halioglobus sp. genome submission.</title>
        <authorList>
            <person name="Ye M.-Q."/>
            <person name="Du Z.-J."/>
        </authorList>
    </citation>
    <scope>NUCLEOTIDE SEQUENCE [LARGE SCALE GENOMIC DNA]</scope>
    <source>
        <strain evidence="5 6">U0301</strain>
    </source>
</reference>
<dbReference type="OrthoDB" id="8969464at2"/>
<dbReference type="PANTHER" id="PTHR24567:SF74">
    <property type="entry name" value="HTH-TYPE TRANSCRIPTIONAL REGULATOR ARCR"/>
    <property type="match status" value="1"/>
</dbReference>
<keyword evidence="6" id="KW-1185">Reference proteome</keyword>
<dbReference type="GO" id="GO:0003700">
    <property type="term" value="F:DNA-binding transcription factor activity"/>
    <property type="evidence" value="ECO:0007669"/>
    <property type="project" value="TreeGrafter"/>
</dbReference>
<evidence type="ECO:0000313" key="5">
    <source>
        <dbReference type="EMBL" id="RLQ20242.1"/>
    </source>
</evidence>
<evidence type="ECO:0000256" key="2">
    <source>
        <dbReference type="ARBA" id="ARBA00023125"/>
    </source>
</evidence>
<dbReference type="RefSeq" id="WP_117957536.1">
    <property type="nucleotide sequence ID" value="NZ_QRAN01000037.1"/>
</dbReference>
<evidence type="ECO:0000256" key="3">
    <source>
        <dbReference type="ARBA" id="ARBA00023163"/>
    </source>
</evidence>
<dbReference type="AlphaFoldDB" id="A0A3L7DWS2"/>
<gene>
    <name evidence="5" type="ORF">DWB85_18645</name>
</gene>
<sequence>MTSNVHKANRVLASIPAKDYTRLQAALEPIELTFGRVLYLPGKAIKYVYFPTNCLISLLTTVDKQRSLEVGMVGNEGMAGIPFILGIRVSNVRAIVRAEGNALRMASALFRIEFDRNAALQDALFRYTYALMAQISQTAACNRFHHAEARLARWLLMTRDRVGSDVLLVTHQFLAHMLGLRREGVTEAAAALKQRKLINYSRGNLKILNVRGLQKASCICYQPVKTVSNRAQD</sequence>
<dbReference type="SUPFAM" id="SSF46785">
    <property type="entry name" value="Winged helix' DNA-binding domain"/>
    <property type="match status" value="1"/>
</dbReference>
<dbReference type="InterPro" id="IPR018490">
    <property type="entry name" value="cNMP-bd_dom_sf"/>
</dbReference>